<dbReference type="EMBL" id="LIZS01000008">
    <property type="protein sequence ID" value="KPJ54004.1"/>
    <property type="molecule type" value="Genomic_DNA"/>
</dbReference>
<dbReference type="AlphaFoldDB" id="A0A0S7WV27"/>
<feature type="transmembrane region" description="Helical" evidence="1">
    <location>
        <begin position="12"/>
        <end position="36"/>
    </location>
</feature>
<gene>
    <name evidence="3" type="ORF">AMJ39_02245</name>
</gene>
<comment type="caution">
    <text evidence="3">The sequence shown here is derived from an EMBL/GenBank/DDBJ whole genome shotgun (WGS) entry which is preliminary data.</text>
</comment>
<organism evidence="3 4">
    <name type="scientific">candidate division TA06 bacterium DG_24</name>
    <dbReference type="NCBI Taxonomy" id="1703770"/>
    <lineage>
        <taxon>Bacteria</taxon>
        <taxon>Bacteria division TA06</taxon>
    </lineage>
</organism>
<dbReference type="STRING" id="1703770.AMJ39_02245"/>
<protein>
    <recommendedName>
        <fullName evidence="2">LytR/CpsA/Psr regulator C-terminal domain-containing protein</fullName>
    </recommendedName>
</protein>
<keyword evidence="1" id="KW-0472">Membrane</keyword>
<feature type="domain" description="LytR/CpsA/Psr regulator C-terminal" evidence="2">
    <location>
        <begin position="52"/>
        <end position="139"/>
    </location>
</feature>
<evidence type="ECO:0000313" key="3">
    <source>
        <dbReference type="EMBL" id="KPJ54004.1"/>
    </source>
</evidence>
<evidence type="ECO:0000313" key="4">
    <source>
        <dbReference type="Proteomes" id="UP000052008"/>
    </source>
</evidence>
<keyword evidence="1" id="KW-1133">Transmembrane helix</keyword>
<dbReference type="Proteomes" id="UP000052008">
    <property type="component" value="Unassembled WGS sequence"/>
</dbReference>
<sequence>MGKKSRKQGTGRLIVSTFVTAMVMTLLAILLMSFAFRQLPRVGTRLPDPKSMRVEVLNGSGEDGMARRVAGILRGRGFDVVAIGNAERPDFEKTVVVERLSPDLLHARRLARTIGCPRVVQDIDSLRYIDVTLIVGRDFREFFDEEPHR</sequence>
<name>A0A0S7WV27_UNCT6</name>
<keyword evidence="1" id="KW-0812">Transmembrane</keyword>
<reference evidence="3 4" key="1">
    <citation type="journal article" date="2015" name="Microbiome">
        <title>Genomic resolution of linkages in carbon, nitrogen, and sulfur cycling among widespread estuary sediment bacteria.</title>
        <authorList>
            <person name="Baker B.J."/>
            <person name="Lazar C.S."/>
            <person name="Teske A.P."/>
            <person name="Dick G.J."/>
        </authorList>
    </citation>
    <scope>NUCLEOTIDE SEQUENCE [LARGE SCALE GENOMIC DNA]</scope>
    <source>
        <strain evidence="3">DG_24</strain>
    </source>
</reference>
<dbReference type="Pfam" id="PF13399">
    <property type="entry name" value="LytR_C"/>
    <property type="match status" value="1"/>
</dbReference>
<evidence type="ECO:0000259" key="2">
    <source>
        <dbReference type="Pfam" id="PF13399"/>
    </source>
</evidence>
<accession>A0A0S7WV27</accession>
<dbReference type="Gene3D" id="3.30.70.2390">
    <property type="match status" value="1"/>
</dbReference>
<evidence type="ECO:0000256" key="1">
    <source>
        <dbReference type="SAM" id="Phobius"/>
    </source>
</evidence>
<proteinExistence type="predicted"/>
<dbReference type="InterPro" id="IPR027381">
    <property type="entry name" value="LytR/CpsA/Psr_C"/>
</dbReference>